<dbReference type="EMBL" id="OX596097">
    <property type="protein sequence ID" value="CAM9581803.1"/>
    <property type="molecule type" value="Genomic_DNA"/>
</dbReference>
<name>A0AC59YCT0_RANTA</name>
<reference evidence="1" key="2">
    <citation type="submission" date="2025-03" db="EMBL/GenBank/DDBJ databases">
        <authorList>
            <consortium name="ELIXIR-Norway"/>
            <consortium name="Elixir Norway"/>
        </authorList>
    </citation>
    <scope>NUCLEOTIDE SEQUENCE</scope>
</reference>
<evidence type="ECO:0000313" key="1">
    <source>
        <dbReference type="EMBL" id="CAM9581803.1"/>
    </source>
</evidence>
<dbReference type="Proteomes" id="UP001162501">
    <property type="component" value="Chromosome 13"/>
</dbReference>
<organism evidence="1 2">
    <name type="scientific">Rangifer tarandus platyrhynchus</name>
    <name type="common">Svalbard reindeer</name>
    <dbReference type="NCBI Taxonomy" id="3082113"/>
    <lineage>
        <taxon>Eukaryota</taxon>
        <taxon>Metazoa</taxon>
        <taxon>Chordata</taxon>
        <taxon>Craniata</taxon>
        <taxon>Vertebrata</taxon>
        <taxon>Euteleostomi</taxon>
        <taxon>Mammalia</taxon>
        <taxon>Eutheria</taxon>
        <taxon>Laurasiatheria</taxon>
        <taxon>Artiodactyla</taxon>
        <taxon>Ruminantia</taxon>
        <taxon>Pecora</taxon>
        <taxon>Cervidae</taxon>
        <taxon>Odocoileinae</taxon>
        <taxon>Rangifer</taxon>
    </lineage>
</organism>
<proteinExistence type="predicted"/>
<evidence type="ECO:0000313" key="2">
    <source>
        <dbReference type="Proteomes" id="UP001162501"/>
    </source>
</evidence>
<gene>
    <name evidence="1" type="ORF">MRATA1EN22A_LOCUS4538</name>
</gene>
<protein>
    <submittedName>
        <fullName evidence="1">Uncharacterized protein</fullName>
    </submittedName>
</protein>
<reference evidence="1" key="1">
    <citation type="submission" date="2023-05" db="EMBL/GenBank/DDBJ databases">
        <authorList>
            <consortium name="ELIXIR-Norway"/>
        </authorList>
    </citation>
    <scope>NUCLEOTIDE SEQUENCE</scope>
</reference>
<sequence>MVYMYHSFLIHSSADGHLGCFHVLAIINSAAVNIGVHVSLSDLVSSVCMPRSGIAGSYSSSISSFLRNLHTVFHSGCTNLHSHQQCKRVPFSPHPLQHLLLVDFWIAAILTGV</sequence>
<accession>A0AC59YCT0</accession>